<reference evidence="3" key="1">
    <citation type="submission" date="2021-10" db="EMBL/GenBank/DDBJ databases">
        <title>Streptomyces nigrumlapis sp.nov.,an antimicrobial producing actinobacterium isolated from Black Gobi rocks.</title>
        <authorList>
            <person name="Wen Y."/>
            <person name="Zhang W."/>
            <person name="Liu X.G."/>
        </authorList>
    </citation>
    <scope>NUCLEOTIDE SEQUENCE</scope>
    <source>
        <strain evidence="3">ST13-2-2</strain>
    </source>
</reference>
<dbReference type="PANTHER" id="PTHR35526">
    <property type="entry name" value="ANTI-SIGMA-F FACTOR RSBW-RELATED"/>
    <property type="match status" value="1"/>
</dbReference>
<keyword evidence="1" id="KW-0808">Transferase</keyword>
<gene>
    <name evidence="3" type="ORF">K9S39_13840</name>
</gene>
<protein>
    <submittedName>
        <fullName evidence="3">ATP-binding protein</fullName>
    </submittedName>
</protein>
<sequence>MNSTARTSGAFSLLSENQPGIGEFAMRFTSTPRGARLARRLVSHRLDEWGYSYDSEINESVTAMAGELAANAVRHGHVPGRDFALRLTVSAAAGTFRFRVEVSDTRGEGLPSVAPATSAGGGGVADPCGVLAENGLGLLIVGCLAARWGVVPRPGGPGKTVWAEYAAATRRPER</sequence>
<dbReference type="InterPro" id="IPR050267">
    <property type="entry name" value="Anti-sigma-factor_SerPK"/>
</dbReference>
<dbReference type="Gene3D" id="3.30.565.10">
    <property type="entry name" value="Histidine kinase-like ATPase, C-terminal domain"/>
    <property type="match status" value="1"/>
</dbReference>
<organism evidence="3 4">
    <name type="scientific">Streptomyces halobius</name>
    <dbReference type="NCBI Taxonomy" id="2879846"/>
    <lineage>
        <taxon>Bacteria</taxon>
        <taxon>Bacillati</taxon>
        <taxon>Actinomycetota</taxon>
        <taxon>Actinomycetes</taxon>
        <taxon>Kitasatosporales</taxon>
        <taxon>Streptomycetaceae</taxon>
        <taxon>Streptomyces</taxon>
    </lineage>
</organism>
<evidence type="ECO:0000313" key="3">
    <source>
        <dbReference type="EMBL" id="UQA92765.1"/>
    </source>
</evidence>
<dbReference type="InterPro" id="IPR036890">
    <property type="entry name" value="HATPase_C_sf"/>
</dbReference>
<keyword evidence="1" id="KW-0723">Serine/threonine-protein kinase</keyword>
<evidence type="ECO:0000256" key="1">
    <source>
        <dbReference type="ARBA" id="ARBA00022527"/>
    </source>
</evidence>
<dbReference type="RefSeq" id="WP_248863628.1">
    <property type="nucleotide sequence ID" value="NZ_CP086322.1"/>
</dbReference>
<keyword evidence="3" id="KW-0547">Nucleotide-binding</keyword>
<proteinExistence type="predicted"/>
<dbReference type="EMBL" id="CP086322">
    <property type="protein sequence ID" value="UQA92765.1"/>
    <property type="molecule type" value="Genomic_DNA"/>
</dbReference>
<evidence type="ECO:0000259" key="2">
    <source>
        <dbReference type="Pfam" id="PF13581"/>
    </source>
</evidence>
<accession>A0ABY4M4R0</accession>
<dbReference type="Pfam" id="PF13581">
    <property type="entry name" value="HATPase_c_2"/>
    <property type="match status" value="1"/>
</dbReference>
<dbReference type="GO" id="GO:0005524">
    <property type="term" value="F:ATP binding"/>
    <property type="evidence" value="ECO:0007669"/>
    <property type="project" value="UniProtKB-KW"/>
</dbReference>
<dbReference type="InterPro" id="IPR003594">
    <property type="entry name" value="HATPase_dom"/>
</dbReference>
<name>A0ABY4M4R0_9ACTN</name>
<keyword evidence="1" id="KW-0418">Kinase</keyword>
<feature type="domain" description="Histidine kinase/HSP90-like ATPase" evidence="2">
    <location>
        <begin position="29"/>
        <end position="162"/>
    </location>
</feature>
<evidence type="ECO:0000313" key="4">
    <source>
        <dbReference type="Proteomes" id="UP000830115"/>
    </source>
</evidence>
<keyword evidence="3" id="KW-0067">ATP-binding</keyword>
<keyword evidence="4" id="KW-1185">Reference proteome</keyword>
<dbReference type="PANTHER" id="PTHR35526:SF3">
    <property type="entry name" value="ANTI-SIGMA-F FACTOR RSBW"/>
    <property type="match status" value="1"/>
</dbReference>
<dbReference type="Proteomes" id="UP000830115">
    <property type="component" value="Chromosome"/>
</dbReference>
<dbReference type="CDD" id="cd16936">
    <property type="entry name" value="HATPase_RsbW-like"/>
    <property type="match status" value="1"/>
</dbReference>